<dbReference type="Proteomes" id="UP000241323">
    <property type="component" value="Chromosome"/>
</dbReference>
<accession>A0A2R4N1I3</accession>
<evidence type="ECO:0000313" key="2">
    <source>
        <dbReference type="Proteomes" id="UP000241323"/>
    </source>
</evidence>
<proteinExistence type="predicted"/>
<dbReference type="EMBL" id="CP028491">
    <property type="protein sequence ID" value="AVX20953.1"/>
    <property type="molecule type" value="Genomic_DNA"/>
</dbReference>
<name>A0A2R4N1I3_CARTR</name>
<keyword evidence="2" id="KW-1185">Reference proteome</keyword>
<dbReference type="AlphaFoldDB" id="A0A2R4N1I3"/>
<protein>
    <submittedName>
        <fullName evidence="1">Uncharacterized protein</fullName>
    </submittedName>
</protein>
<dbReference type="KEGG" id="cthm:CFE_1782"/>
<gene>
    <name evidence="1" type="ORF">CFE_1782</name>
</gene>
<sequence length="33" mass="3589">MVKPVQPDNAEAAVKCPQCGNSVFRNPENKCDV</sequence>
<organism evidence="1 2">
    <name type="scientific">Carboxydocella thermautotrophica</name>
    <dbReference type="NCBI Taxonomy" id="178899"/>
    <lineage>
        <taxon>Bacteria</taxon>
        <taxon>Bacillati</taxon>
        <taxon>Bacillota</taxon>
        <taxon>Clostridia</taxon>
        <taxon>Eubacteriales</taxon>
        <taxon>Clostridiales Family XVI. Incertae Sedis</taxon>
        <taxon>Carboxydocella</taxon>
    </lineage>
</organism>
<evidence type="ECO:0000313" key="1">
    <source>
        <dbReference type="EMBL" id="AVX20953.1"/>
    </source>
</evidence>
<reference evidence="1 2" key="1">
    <citation type="submission" date="2018-04" db="EMBL/GenBank/DDBJ databases">
        <title>Genomic insights into metabolic versatility of Carboxydocella thermautotrophica capable of coupling hydrogenogenic CO oxidation with the reduction of Fe(III) minerals in Kamchatka hot springs.</title>
        <authorList>
            <person name="Toshchakov S.V."/>
            <person name="Tepliuk A.V."/>
            <person name="Gavrilov S.N."/>
            <person name="Kublanov I.V."/>
            <person name="Lebedinsky A.V."/>
            <person name="Bonch-Osmolovskaya E.A."/>
            <person name="Rusakov V.S."/>
            <person name="Chistyakova N.I."/>
            <person name="Korzhenkov A."/>
            <person name="Zavarsina D.G."/>
            <person name="Sokolova T.G."/>
        </authorList>
    </citation>
    <scope>NUCLEOTIDE SEQUENCE [LARGE SCALE GENOMIC DNA]</scope>
    <source>
        <strain evidence="1 2">019</strain>
    </source>
</reference>